<reference evidence="2 3" key="1">
    <citation type="submission" date="2017-11" db="EMBL/GenBank/DDBJ databases">
        <authorList>
            <person name="Kracher B."/>
        </authorList>
    </citation>
    <scope>NUCLEOTIDE SEQUENCE [LARGE SCALE GENOMIC DNA]</scope>
    <source>
        <strain evidence="2 3">RACE1</strain>
    </source>
</reference>
<proteinExistence type="predicted"/>
<evidence type="ECO:0000256" key="1">
    <source>
        <dbReference type="SAM" id="Phobius"/>
    </source>
</evidence>
<dbReference type="GO" id="GO:0016020">
    <property type="term" value="C:membrane"/>
    <property type="evidence" value="ECO:0007669"/>
    <property type="project" value="InterPro"/>
</dbReference>
<gene>
    <name evidence="2" type="ORF">BLGHR1_10458</name>
</gene>
<name>A0A383UK82_BLUHO</name>
<dbReference type="EMBL" id="UNSH01000002">
    <property type="protein sequence ID" value="SZE99726.1"/>
    <property type="molecule type" value="Genomic_DNA"/>
</dbReference>
<feature type="transmembrane region" description="Helical" evidence="1">
    <location>
        <begin position="47"/>
        <end position="67"/>
    </location>
</feature>
<dbReference type="PANTHER" id="PTHR14207">
    <property type="entry name" value="STEROL ISOMERASE"/>
    <property type="match status" value="1"/>
</dbReference>
<dbReference type="Proteomes" id="UP000275772">
    <property type="component" value="Unassembled WGS sequence"/>
</dbReference>
<organism evidence="2 3">
    <name type="scientific">Blumeria hordei</name>
    <name type="common">Barley powdery mildew</name>
    <name type="synonym">Blumeria graminis f. sp. hordei</name>
    <dbReference type="NCBI Taxonomy" id="2867405"/>
    <lineage>
        <taxon>Eukaryota</taxon>
        <taxon>Fungi</taxon>
        <taxon>Dikarya</taxon>
        <taxon>Ascomycota</taxon>
        <taxon>Pezizomycotina</taxon>
        <taxon>Leotiomycetes</taxon>
        <taxon>Erysiphales</taxon>
        <taxon>Erysiphaceae</taxon>
        <taxon>Blumeria</taxon>
    </lineage>
</organism>
<dbReference type="VEuPathDB" id="FungiDB:BLGHR1_10458"/>
<keyword evidence="1" id="KW-1133">Transmembrane helix</keyword>
<keyword evidence="1" id="KW-0472">Membrane</keyword>
<keyword evidence="1" id="KW-0812">Transmembrane</keyword>
<dbReference type="GO" id="GO:0005783">
    <property type="term" value="C:endoplasmic reticulum"/>
    <property type="evidence" value="ECO:0007669"/>
    <property type="project" value="TreeGrafter"/>
</dbReference>
<evidence type="ECO:0000313" key="3">
    <source>
        <dbReference type="Proteomes" id="UP000275772"/>
    </source>
</evidence>
<sequence length="153" mass="17342">MFEEIIVHLDTVTLFSLLLVISLLTAAFLTSTRVLTPTTPSSLRILFIWHLFDFFTHTILESSFLYVCFFTSLSFEPDVHDASLVNYFRGDPERLYGAAYGSSWANRLWMVYAQADRRWSGADSSIVSLELLNFIVGGLWHCTFAMASPGVIQ</sequence>
<dbReference type="GO" id="GO:0016125">
    <property type="term" value="P:sterol metabolic process"/>
    <property type="evidence" value="ECO:0007669"/>
    <property type="project" value="InterPro"/>
</dbReference>
<accession>A0A383UK82</accession>
<feature type="transmembrane region" description="Helical" evidence="1">
    <location>
        <begin position="12"/>
        <end position="35"/>
    </location>
</feature>
<evidence type="ECO:0008006" key="4">
    <source>
        <dbReference type="Google" id="ProtNLM"/>
    </source>
</evidence>
<protein>
    <recommendedName>
        <fullName evidence="4">EXPERA domain-containing protein</fullName>
    </recommendedName>
</protein>
<evidence type="ECO:0000313" key="2">
    <source>
        <dbReference type="EMBL" id="SZE99726.1"/>
    </source>
</evidence>
<dbReference type="GO" id="GO:0047750">
    <property type="term" value="F:cholestenol delta-isomerase activity"/>
    <property type="evidence" value="ECO:0007669"/>
    <property type="project" value="InterPro"/>
</dbReference>
<dbReference type="InterPro" id="IPR007905">
    <property type="entry name" value="EBP"/>
</dbReference>
<dbReference type="AlphaFoldDB" id="A0A383UK82"/>
<dbReference type="PANTHER" id="PTHR14207:SF1">
    <property type="entry name" value="EMOPAMIL-BINDING PROTEIN-LIKE"/>
    <property type="match status" value="1"/>
</dbReference>